<evidence type="ECO:0000313" key="1">
    <source>
        <dbReference type="EMBL" id="XFO62957.1"/>
    </source>
</evidence>
<evidence type="ECO:0000313" key="2">
    <source>
        <dbReference type="Proteomes" id="UP001440612"/>
    </source>
</evidence>
<sequence length="309" mass="31839">MNIAPALPLTLSLMALGGCDKIEGAVNQIRDTPAFEIIGLGPDLPCDVDRSEARKLTGAYLQLVDGSMGGTTFAISGRAGPSKAPLPRNLAIDDSRIWGVRADEAGALRGWRQSAATPIAALNTRQTLPLAYALSYRVDGVTVTGPLVAGLPPLQEDIPQLGQVTRAGGIMMTYTSVDDAGAVSVTEARGDFSMRIGFGSGRATFTANRFQVTSGPQMPFASLQWTQLGLCGARIVSSGQGIVSLFDADGTRLPTLGPDADPGAGTLVLESSQFAGSTADDGPTDIGGVFAIQGDTSSLTAVFLSRGPP</sequence>
<reference evidence="2" key="1">
    <citation type="submission" date="2024-04" db="EMBL/GenBank/DDBJ databases">
        <title>Phylogenomic analyses of a clade within the roseobacter group suggest taxonomic reassignments of species of the genera Aestuariivita, Citreicella, Loktanella, Nautella, Pelagibaca, Ruegeria, Thalassobius, Thiobacimonas and Tropicibacter, and the proposal o.</title>
        <authorList>
            <person name="Jeon C.O."/>
        </authorList>
    </citation>
    <scope>NUCLEOTIDE SEQUENCE [LARGE SCALE GENOMIC DNA]</scope>
    <source>
        <strain evidence="2">BS5-3</strain>
    </source>
</reference>
<dbReference type="EMBL" id="CP150951">
    <property type="protein sequence ID" value="XFO62957.1"/>
    <property type="molecule type" value="Genomic_DNA"/>
</dbReference>
<accession>A0ABZ3IDL9</accession>
<name>A0ABZ3IDL9_9RHOB</name>
<organism evidence="1 2">
    <name type="scientific">Yoonia phaeophyticola</name>
    <dbReference type="NCBI Taxonomy" id="3137369"/>
    <lineage>
        <taxon>Bacteria</taxon>
        <taxon>Pseudomonadati</taxon>
        <taxon>Pseudomonadota</taxon>
        <taxon>Alphaproteobacteria</taxon>
        <taxon>Rhodobacterales</taxon>
        <taxon>Paracoccaceae</taxon>
        <taxon>Yoonia</taxon>
    </lineage>
</organism>
<evidence type="ECO:0008006" key="3">
    <source>
        <dbReference type="Google" id="ProtNLM"/>
    </source>
</evidence>
<keyword evidence="2" id="KW-1185">Reference proteome</keyword>
<dbReference type="Proteomes" id="UP001440612">
    <property type="component" value="Chromosome"/>
</dbReference>
<protein>
    <recommendedName>
        <fullName evidence="3">Transferrin-binding protein B C-lobe/N-lobe beta barrel domain-containing protein</fullName>
    </recommendedName>
</protein>
<proteinExistence type="predicted"/>
<gene>
    <name evidence="1" type="ORF">AABB29_20765</name>
</gene>
<dbReference type="RefSeq" id="WP_373636613.1">
    <property type="nucleotide sequence ID" value="NZ_CP150951.2"/>
</dbReference>